<keyword evidence="2" id="KW-1185">Reference proteome</keyword>
<reference evidence="1 2" key="1">
    <citation type="journal article" date="2018" name="Front. Plant Sci.">
        <title>Red Clover (Trifolium pratense) and Zigzag Clover (T. medium) - A Picture of Genomic Similarities and Differences.</title>
        <authorList>
            <person name="Dluhosova J."/>
            <person name="Istvanek J."/>
            <person name="Nedelnik J."/>
            <person name="Repkova J."/>
        </authorList>
    </citation>
    <scope>NUCLEOTIDE SEQUENCE [LARGE SCALE GENOMIC DNA]</scope>
    <source>
        <strain evidence="2">cv. 10/8</strain>
        <tissue evidence="1">Leaf</tissue>
    </source>
</reference>
<sequence>FAKGIERRVGNGVETFFWSDPWLGGIPLSVRYRHLFDLSLNKSSTVAVMSDLGWGVGGAAWSWRCQLWA</sequence>
<dbReference type="Proteomes" id="UP000265520">
    <property type="component" value="Unassembled WGS sequence"/>
</dbReference>
<dbReference type="AlphaFoldDB" id="A0A392S3U2"/>
<evidence type="ECO:0000313" key="1">
    <source>
        <dbReference type="EMBL" id="MCI43573.1"/>
    </source>
</evidence>
<accession>A0A392S3U2</accession>
<keyword evidence="1" id="KW-0418">Kinase</keyword>
<proteinExistence type="predicted"/>
<comment type="caution">
    <text evidence="1">The sequence shown here is derived from an EMBL/GenBank/DDBJ whole genome shotgun (WGS) entry which is preliminary data.</text>
</comment>
<feature type="non-terminal residue" evidence="1">
    <location>
        <position position="1"/>
    </location>
</feature>
<dbReference type="GO" id="GO:0016301">
    <property type="term" value="F:kinase activity"/>
    <property type="evidence" value="ECO:0007669"/>
    <property type="project" value="UniProtKB-KW"/>
</dbReference>
<keyword evidence="1" id="KW-0808">Transferase</keyword>
<name>A0A392S3U2_9FABA</name>
<dbReference type="PANTHER" id="PTHR36617">
    <property type="entry name" value="PROTEIN, PUTATIVE-RELATED"/>
    <property type="match status" value="1"/>
</dbReference>
<evidence type="ECO:0000313" key="2">
    <source>
        <dbReference type="Proteomes" id="UP000265520"/>
    </source>
</evidence>
<dbReference type="PANTHER" id="PTHR36617:SF5">
    <property type="entry name" value="OS05G0421675 PROTEIN"/>
    <property type="match status" value="1"/>
</dbReference>
<dbReference type="EMBL" id="LXQA010319275">
    <property type="protein sequence ID" value="MCI43573.1"/>
    <property type="molecule type" value="Genomic_DNA"/>
</dbReference>
<protein>
    <submittedName>
        <fullName evidence="1">Protein kinase</fullName>
    </submittedName>
</protein>
<organism evidence="1 2">
    <name type="scientific">Trifolium medium</name>
    <dbReference type="NCBI Taxonomy" id="97028"/>
    <lineage>
        <taxon>Eukaryota</taxon>
        <taxon>Viridiplantae</taxon>
        <taxon>Streptophyta</taxon>
        <taxon>Embryophyta</taxon>
        <taxon>Tracheophyta</taxon>
        <taxon>Spermatophyta</taxon>
        <taxon>Magnoliopsida</taxon>
        <taxon>eudicotyledons</taxon>
        <taxon>Gunneridae</taxon>
        <taxon>Pentapetalae</taxon>
        <taxon>rosids</taxon>
        <taxon>fabids</taxon>
        <taxon>Fabales</taxon>
        <taxon>Fabaceae</taxon>
        <taxon>Papilionoideae</taxon>
        <taxon>50 kb inversion clade</taxon>
        <taxon>NPAAA clade</taxon>
        <taxon>Hologalegina</taxon>
        <taxon>IRL clade</taxon>
        <taxon>Trifolieae</taxon>
        <taxon>Trifolium</taxon>
    </lineage>
</organism>